<name>A0AAV8QI32_ENSVE</name>
<gene>
    <name evidence="1" type="ORF">OPV22_001170</name>
</gene>
<keyword evidence="2" id="KW-1185">Reference proteome</keyword>
<evidence type="ECO:0000313" key="1">
    <source>
        <dbReference type="EMBL" id="KAJ8510736.1"/>
    </source>
</evidence>
<proteinExistence type="predicted"/>
<sequence>MARRVPRLKQRALQQHHPEVKSLVVSRRTKTEPVKTPRGEASARCQTLPVFLSSLLLEAAEDAILLRSRRGKLLGAEEHEKAEAFPMLALR</sequence>
<comment type="caution">
    <text evidence="1">The sequence shown here is derived from an EMBL/GenBank/DDBJ whole genome shotgun (WGS) entry which is preliminary data.</text>
</comment>
<organism evidence="1 2">
    <name type="scientific">Ensete ventricosum</name>
    <name type="common">Abyssinian banana</name>
    <name type="synonym">Musa ensete</name>
    <dbReference type="NCBI Taxonomy" id="4639"/>
    <lineage>
        <taxon>Eukaryota</taxon>
        <taxon>Viridiplantae</taxon>
        <taxon>Streptophyta</taxon>
        <taxon>Embryophyta</taxon>
        <taxon>Tracheophyta</taxon>
        <taxon>Spermatophyta</taxon>
        <taxon>Magnoliopsida</taxon>
        <taxon>Liliopsida</taxon>
        <taxon>Zingiberales</taxon>
        <taxon>Musaceae</taxon>
        <taxon>Ensete</taxon>
    </lineage>
</organism>
<accession>A0AAV8QI32</accession>
<dbReference type="AlphaFoldDB" id="A0AAV8QI32"/>
<dbReference type="Proteomes" id="UP001222027">
    <property type="component" value="Unassembled WGS sequence"/>
</dbReference>
<dbReference type="EMBL" id="JAQQAF010000001">
    <property type="protein sequence ID" value="KAJ8510736.1"/>
    <property type="molecule type" value="Genomic_DNA"/>
</dbReference>
<evidence type="ECO:0000313" key="2">
    <source>
        <dbReference type="Proteomes" id="UP001222027"/>
    </source>
</evidence>
<protein>
    <submittedName>
        <fullName evidence="1">Uncharacterized protein</fullName>
    </submittedName>
</protein>
<reference evidence="1 2" key="1">
    <citation type="submission" date="2022-12" db="EMBL/GenBank/DDBJ databases">
        <title>Chromosome-scale assembly of the Ensete ventricosum genome.</title>
        <authorList>
            <person name="Dussert Y."/>
            <person name="Stocks J."/>
            <person name="Wendawek A."/>
            <person name="Woldeyes F."/>
            <person name="Nichols R.A."/>
            <person name="Borrell J.S."/>
        </authorList>
    </citation>
    <scope>NUCLEOTIDE SEQUENCE [LARGE SCALE GENOMIC DNA]</scope>
    <source>
        <strain evidence="2">cv. Maze</strain>
        <tissue evidence="1">Seeds</tissue>
    </source>
</reference>